<proteinExistence type="predicted"/>
<evidence type="ECO:0000256" key="1">
    <source>
        <dbReference type="SAM" id="Phobius"/>
    </source>
</evidence>
<feature type="transmembrane region" description="Helical" evidence="1">
    <location>
        <begin position="67"/>
        <end position="88"/>
    </location>
</feature>
<keyword evidence="1" id="KW-0472">Membrane</keyword>
<keyword evidence="3" id="KW-1185">Reference proteome</keyword>
<reference evidence="2" key="1">
    <citation type="journal article" date="2014" name="Int. J. Syst. Evol. Microbiol.">
        <title>Complete genome sequence of Corynebacterium casei LMG S-19264T (=DSM 44701T), isolated from a smear-ripened cheese.</title>
        <authorList>
            <consortium name="US DOE Joint Genome Institute (JGI-PGF)"/>
            <person name="Walter F."/>
            <person name="Albersmeier A."/>
            <person name="Kalinowski J."/>
            <person name="Ruckert C."/>
        </authorList>
    </citation>
    <scope>NUCLEOTIDE SEQUENCE</scope>
    <source>
        <strain evidence="2">CGMCC 1.15958</strain>
    </source>
</reference>
<keyword evidence="1" id="KW-0812">Transmembrane</keyword>
<feature type="transmembrane region" description="Helical" evidence="1">
    <location>
        <begin position="36"/>
        <end position="55"/>
    </location>
</feature>
<sequence length="309" mass="35697">MKNMETQEKSSKTENKEKSKINTEYIKKLFEQRVQVYAILSLISGWLLIFIYLYFKKTGNDYFFLSFLHELGITLAAVGFVSVIYEFLLREHLLEVIENIILKIADKTASSSNNLRNAGLIDIYDELKAKELGEKISKLAGKDIIFLHIWIPHLDILKTPILEALRNKCNIKILVLSPSSEEAIIKRSTALGGYSPEIIKNEIIRNWSILETIKQEANKTNLKGSLQCLRHDNFIGISLVGYGDTFLMGHYLDNNLASNTYQFKICDASKPLFKILDEHFQSQWNRAEERRVEVKKEEMSKNMDFCDLF</sequence>
<protein>
    <submittedName>
        <fullName evidence="2">Uncharacterized protein</fullName>
    </submittedName>
</protein>
<comment type="caution">
    <text evidence="2">The sequence shown here is derived from an EMBL/GenBank/DDBJ whole genome shotgun (WGS) entry which is preliminary data.</text>
</comment>
<keyword evidence="1" id="KW-1133">Transmembrane helix</keyword>
<dbReference type="EMBL" id="BMKK01000019">
    <property type="protein sequence ID" value="GGD82317.1"/>
    <property type="molecule type" value="Genomic_DNA"/>
</dbReference>
<dbReference type="AlphaFoldDB" id="A0A916Z945"/>
<organism evidence="2 3">
    <name type="scientific">Emticicia aquatilis</name>
    <dbReference type="NCBI Taxonomy" id="1537369"/>
    <lineage>
        <taxon>Bacteria</taxon>
        <taxon>Pseudomonadati</taxon>
        <taxon>Bacteroidota</taxon>
        <taxon>Cytophagia</taxon>
        <taxon>Cytophagales</taxon>
        <taxon>Leadbetterellaceae</taxon>
        <taxon>Emticicia</taxon>
    </lineage>
</organism>
<gene>
    <name evidence="2" type="ORF">GCM10011514_52950</name>
</gene>
<reference evidence="2" key="2">
    <citation type="submission" date="2020-09" db="EMBL/GenBank/DDBJ databases">
        <authorList>
            <person name="Sun Q."/>
            <person name="Zhou Y."/>
        </authorList>
    </citation>
    <scope>NUCLEOTIDE SEQUENCE</scope>
    <source>
        <strain evidence="2">CGMCC 1.15958</strain>
    </source>
</reference>
<evidence type="ECO:0000313" key="2">
    <source>
        <dbReference type="EMBL" id="GGD82317.1"/>
    </source>
</evidence>
<name>A0A916Z945_9BACT</name>
<evidence type="ECO:0000313" key="3">
    <source>
        <dbReference type="Proteomes" id="UP000609064"/>
    </source>
</evidence>
<accession>A0A916Z945</accession>
<dbReference type="Proteomes" id="UP000609064">
    <property type="component" value="Unassembled WGS sequence"/>
</dbReference>